<dbReference type="OrthoDB" id="3365698at2759"/>
<dbReference type="AlphaFoldDB" id="A0A9P5Q3C6"/>
<dbReference type="EMBL" id="JADNRY010000015">
    <property type="protein sequence ID" value="KAF9073948.1"/>
    <property type="molecule type" value="Genomic_DNA"/>
</dbReference>
<name>A0A9P5Q3C6_9AGAR</name>
<organism evidence="1 2">
    <name type="scientific">Rhodocollybia butyracea</name>
    <dbReference type="NCBI Taxonomy" id="206335"/>
    <lineage>
        <taxon>Eukaryota</taxon>
        <taxon>Fungi</taxon>
        <taxon>Dikarya</taxon>
        <taxon>Basidiomycota</taxon>
        <taxon>Agaricomycotina</taxon>
        <taxon>Agaricomycetes</taxon>
        <taxon>Agaricomycetidae</taxon>
        <taxon>Agaricales</taxon>
        <taxon>Marasmiineae</taxon>
        <taxon>Omphalotaceae</taxon>
        <taxon>Rhodocollybia</taxon>
    </lineage>
</organism>
<gene>
    <name evidence="1" type="ORF">BDP27DRAFT_1317723</name>
</gene>
<accession>A0A9P5Q3C6</accession>
<dbReference type="Gene3D" id="1.20.1280.50">
    <property type="match status" value="1"/>
</dbReference>
<dbReference type="InterPro" id="IPR032675">
    <property type="entry name" value="LRR_dom_sf"/>
</dbReference>
<evidence type="ECO:0000313" key="2">
    <source>
        <dbReference type="Proteomes" id="UP000772434"/>
    </source>
</evidence>
<reference evidence="1" key="1">
    <citation type="submission" date="2020-11" db="EMBL/GenBank/DDBJ databases">
        <authorList>
            <consortium name="DOE Joint Genome Institute"/>
            <person name="Ahrendt S."/>
            <person name="Riley R."/>
            <person name="Andreopoulos W."/>
            <person name="Labutti K."/>
            <person name="Pangilinan J."/>
            <person name="Ruiz-Duenas F.J."/>
            <person name="Barrasa J.M."/>
            <person name="Sanchez-Garcia M."/>
            <person name="Camarero S."/>
            <person name="Miyauchi S."/>
            <person name="Serrano A."/>
            <person name="Linde D."/>
            <person name="Babiker R."/>
            <person name="Drula E."/>
            <person name="Ayuso-Fernandez I."/>
            <person name="Pacheco R."/>
            <person name="Padilla G."/>
            <person name="Ferreira P."/>
            <person name="Barriuso J."/>
            <person name="Kellner H."/>
            <person name="Castanera R."/>
            <person name="Alfaro M."/>
            <person name="Ramirez L."/>
            <person name="Pisabarro A.G."/>
            <person name="Kuo A."/>
            <person name="Tritt A."/>
            <person name="Lipzen A."/>
            <person name="He G."/>
            <person name="Yan M."/>
            <person name="Ng V."/>
            <person name="Cullen D."/>
            <person name="Martin F."/>
            <person name="Rosso M.-N."/>
            <person name="Henrissat B."/>
            <person name="Hibbett D."/>
            <person name="Martinez A.T."/>
            <person name="Grigoriev I.V."/>
        </authorList>
    </citation>
    <scope>NUCLEOTIDE SEQUENCE</scope>
    <source>
        <strain evidence="1">AH 40177</strain>
    </source>
</reference>
<comment type="caution">
    <text evidence="1">The sequence shown here is derived from an EMBL/GenBank/DDBJ whole genome shotgun (WGS) entry which is preliminary data.</text>
</comment>
<dbReference type="Gene3D" id="3.80.10.10">
    <property type="entry name" value="Ribonuclease Inhibitor"/>
    <property type="match status" value="1"/>
</dbReference>
<proteinExistence type="predicted"/>
<keyword evidence="2" id="KW-1185">Reference proteome</keyword>
<protein>
    <recommendedName>
        <fullName evidence="3">F-box domain-containing protein</fullName>
    </recommendedName>
</protein>
<dbReference type="Proteomes" id="UP000772434">
    <property type="component" value="Unassembled WGS sequence"/>
</dbReference>
<evidence type="ECO:0000313" key="1">
    <source>
        <dbReference type="EMBL" id="KAF9073948.1"/>
    </source>
</evidence>
<sequence>MALKGFQGSVVEVLDLSKQQAGNYLCANCGGGQALEFDVERMSCAKVINEIRSGVPPSPSRLVDLVKLVFETRSILDCYEAELERLKGLTNLIEGRMTRIRLYREGILYMKAPVRRLPQEVLGEIFKLICCDRESNVIVGRQANLRPLMISQVCSRWHDLVTSMPALWSSFTVDSEKLKAPVFLLFMERSRWRSAIFTSSSLYYIWLQVIQSELFSPPRTFPELRHFEISPYTMSTRWQVPYSKPYVIITCPRLRSFVLHGLDVEFRFTHVCDAVEHVTLRRVSSTRVYSILRSFPNVRDICLELKEDEISPEWQHLTFLCARNLEIHIPWGGDSDFSTMLNSFTMPGLTHLFLQSETRHATLQSFVFLSSWIGHMQPPLTHLSIWHVPFTSKKIMELLRLLPTLLSFNYKEVDTEGIMVNRLLIVLTPPHLCAPEDKYDGDNREDEEFLPSENEQDHPRLMLPNLQKLILTIWSSKLTPLINLLRSRRSLNGLNIPLPCLQKVELTLRSSVEDRRSRKFETGGAKREIEKFRESLDISIDVPAY</sequence>
<evidence type="ECO:0008006" key="3">
    <source>
        <dbReference type="Google" id="ProtNLM"/>
    </source>
</evidence>